<dbReference type="PROSITE" id="PS50234">
    <property type="entry name" value="VWFA"/>
    <property type="match status" value="1"/>
</dbReference>
<name>A0AAV9HV23_9PEZI</name>
<evidence type="ECO:0000313" key="12">
    <source>
        <dbReference type="EMBL" id="KAK4463318.1"/>
    </source>
</evidence>
<comment type="catalytic activity">
    <reaction evidence="8">
        <text>L-seryl-[protein] + ATP = O-phospho-L-seryl-[protein] + ADP + H(+)</text>
        <dbReference type="Rhea" id="RHEA:17989"/>
        <dbReference type="Rhea" id="RHEA-COMP:9863"/>
        <dbReference type="Rhea" id="RHEA-COMP:11604"/>
        <dbReference type="ChEBI" id="CHEBI:15378"/>
        <dbReference type="ChEBI" id="CHEBI:29999"/>
        <dbReference type="ChEBI" id="CHEBI:30616"/>
        <dbReference type="ChEBI" id="CHEBI:83421"/>
        <dbReference type="ChEBI" id="CHEBI:456216"/>
        <dbReference type="EC" id="2.7.11.1"/>
    </reaction>
</comment>
<dbReference type="Gene3D" id="1.10.510.10">
    <property type="entry name" value="Transferase(Phosphotransferase) domain 1"/>
    <property type="match status" value="1"/>
</dbReference>
<comment type="caution">
    <text evidence="12">The sequence shown here is derived from an EMBL/GenBank/DDBJ whole genome shotgun (WGS) entry which is preliminary data.</text>
</comment>
<keyword evidence="13" id="KW-1185">Reference proteome</keyword>
<keyword evidence="5" id="KW-0418">Kinase</keyword>
<dbReference type="PROSITE" id="PS50011">
    <property type="entry name" value="PROTEIN_KINASE_DOM"/>
    <property type="match status" value="1"/>
</dbReference>
<feature type="region of interest" description="Disordered" evidence="9">
    <location>
        <begin position="634"/>
        <end position="654"/>
    </location>
</feature>
<evidence type="ECO:0000256" key="1">
    <source>
        <dbReference type="ARBA" id="ARBA00012513"/>
    </source>
</evidence>
<evidence type="ECO:0000256" key="4">
    <source>
        <dbReference type="ARBA" id="ARBA00022741"/>
    </source>
</evidence>
<evidence type="ECO:0000256" key="7">
    <source>
        <dbReference type="ARBA" id="ARBA00047899"/>
    </source>
</evidence>
<evidence type="ECO:0000256" key="9">
    <source>
        <dbReference type="SAM" id="MobiDB-lite"/>
    </source>
</evidence>
<evidence type="ECO:0000256" key="2">
    <source>
        <dbReference type="ARBA" id="ARBA00022527"/>
    </source>
</evidence>
<evidence type="ECO:0000256" key="6">
    <source>
        <dbReference type="ARBA" id="ARBA00022840"/>
    </source>
</evidence>
<accession>A0AAV9HV23</accession>
<dbReference type="AlphaFoldDB" id="A0AAV9HV23"/>
<evidence type="ECO:0000256" key="8">
    <source>
        <dbReference type="ARBA" id="ARBA00048679"/>
    </source>
</evidence>
<reference evidence="12" key="1">
    <citation type="journal article" date="2023" name="Mol. Phylogenet. Evol.">
        <title>Genome-scale phylogeny and comparative genomics of the fungal order Sordariales.</title>
        <authorList>
            <person name="Hensen N."/>
            <person name="Bonometti L."/>
            <person name="Westerberg I."/>
            <person name="Brannstrom I.O."/>
            <person name="Guillou S."/>
            <person name="Cros-Aarteil S."/>
            <person name="Calhoun S."/>
            <person name="Haridas S."/>
            <person name="Kuo A."/>
            <person name="Mondo S."/>
            <person name="Pangilinan J."/>
            <person name="Riley R."/>
            <person name="LaButti K."/>
            <person name="Andreopoulos B."/>
            <person name="Lipzen A."/>
            <person name="Chen C."/>
            <person name="Yan M."/>
            <person name="Daum C."/>
            <person name="Ng V."/>
            <person name="Clum A."/>
            <person name="Steindorff A."/>
            <person name="Ohm R.A."/>
            <person name="Martin F."/>
            <person name="Silar P."/>
            <person name="Natvig D.O."/>
            <person name="Lalanne C."/>
            <person name="Gautier V."/>
            <person name="Ament-Velasquez S.L."/>
            <person name="Kruys A."/>
            <person name="Hutchinson M.I."/>
            <person name="Powell A.J."/>
            <person name="Barry K."/>
            <person name="Miller A.N."/>
            <person name="Grigoriev I.V."/>
            <person name="Debuchy R."/>
            <person name="Gladieux P."/>
            <person name="Hiltunen Thoren M."/>
            <person name="Johannesson H."/>
        </authorList>
    </citation>
    <scope>NUCLEOTIDE SEQUENCE</scope>
    <source>
        <strain evidence="12">PSN324</strain>
    </source>
</reference>
<dbReference type="InterPro" id="IPR002035">
    <property type="entry name" value="VWF_A"/>
</dbReference>
<dbReference type="EC" id="2.7.11.1" evidence="1"/>
<evidence type="ECO:0000313" key="13">
    <source>
        <dbReference type="Proteomes" id="UP001321749"/>
    </source>
</evidence>
<dbReference type="PANTHER" id="PTHR43671:SF98">
    <property type="entry name" value="SERINE_THREONINE-PROTEIN KINASE NEK11"/>
    <property type="match status" value="1"/>
</dbReference>
<dbReference type="Proteomes" id="UP001321749">
    <property type="component" value="Unassembled WGS sequence"/>
</dbReference>
<feature type="region of interest" description="Disordered" evidence="9">
    <location>
        <begin position="1000"/>
        <end position="1021"/>
    </location>
</feature>
<dbReference type="PANTHER" id="PTHR43671">
    <property type="entry name" value="SERINE/THREONINE-PROTEIN KINASE NEK"/>
    <property type="match status" value="1"/>
</dbReference>
<evidence type="ECO:0000259" key="11">
    <source>
        <dbReference type="PROSITE" id="PS50234"/>
    </source>
</evidence>
<dbReference type="GO" id="GO:0005524">
    <property type="term" value="F:ATP binding"/>
    <property type="evidence" value="ECO:0007669"/>
    <property type="project" value="UniProtKB-KW"/>
</dbReference>
<keyword evidence="6" id="KW-0067">ATP-binding</keyword>
<protein>
    <recommendedName>
        <fullName evidence="1">non-specific serine/threonine protein kinase</fullName>
        <ecNumber evidence="1">2.7.11.1</ecNumber>
    </recommendedName>
</protein>
<dbReference type="InterPro" id="IPR011009">
    <property type="entry name" value="Kinase-like_dom_sf"/>
</dbReference>
<sequence length="1071" mass="120776">MATIRMPLYEFGNLVDNNLEEAIINGEKKTAKYIPHSVLKKYWTRQRVQEILNLHTGESIDIRIDNVLNDYIVIFSILVYISSDSSFRVRDIELFIQSNLVSDLNLPLDDARADQIYSHGQQGQESWELFKKYQFFFSPVRLGPNLLHKRELLTGSILPLDCGETIPGSEGNGSLVRKYTVKNGSDLKKLRAGDTIAVKEIVLTGPDGETTFKNELAAYTTIENTKMSNSKFFLEYYGSFKLDGKGYILLEYANQGNLDDFFSRNDIPNTRVELCSLWKELLNLVRGLILLHNLHAGGLHGIHQDLKPSNIFVFKHEDEPSSFRYSFKIGDFGLSSFRVGQAPHPDNKTTRIYGAPELANLVLELAPLRVEVTPAADIWSLGCVFLDVLVWQVWGDRGRTIFFNRRVKAVEHKPRLYDAGYSGAFHDGLERLNILEETLEEVFLNRRFSDDLTEPLAHHIFLKMLSSDPTRRLSASLLEIDLEDFLTRMERNGKQAPDNLGDDFRSRAMQNSGIFSSSNSDHQLAGDPVTPVRRRGTIGPIRHTESPDNMYTGDKHAPSEAQFLDGLHLSNPPRRHYQASGQLQQASDPTLPSRHQTLTGPQISERLNNGARSQTVHGGNTAMPTLAGFQSCQNTTPPNKQAHRASEPPLPTARNMLDMADSQHFSDLQVNASSTLREQLAFHAMNDLRPSTSRHTAQSSSSQSRDTLFPRNGDNIRRSGSHQSVKYTMNKPRLDSQLVENSNPTIRDVLEWKKKNRSERKPLCGQKTAARALDNREYIFIVDDSNTMVKNPQRWRQVSDTVEALAYLVKDYDKTGTELYLASDPTRYARKAPKGHSNELFHFVSIHGNTKGSVPNTNMELSLDKVLEKAKVINGTDHGPSRGSRRLRFRGHAESSSSVSIYILTDAMWDNDHDDGRPAVTDSIRRLIQQMKDNHRPRTSVMIQFIQFGDDPAATRRLQYLDDELGKDLDFDIVDTKTVNHDVWQILIGSINRSNDRIPAVNSNSTNSFQPETHEAQGGGSAEVELGYHREQQAHGGWGRSTTTSVGYSGLTAFSRHPECRWKGPEDGSYC</sequence>
<feature type="region of interest" description="Disordered" evidence="9">
    <location>
        <begin position="512"/>
        <end position="549"/>
    </location>
</feature>
<feature type="domain" description="Protein kinase" evidence="10">
    <location>
        <begin position="164"/>
        <end position="486"/>
    </location>
</feature>
<dbReference type="InterPro" id="IPR000719">
    <property type="entry name" value="Prot_kinase_dom"/>
</dbReference>
<gene>
    <name evidence="12" type="ORF">QBC42DRAFT_266086</name>
</gene>
<dbReference type="SUPFAM" id="SSF56112">
    <property type="entry name" value="Protein kinase-like (PK-like)"/>
    <property type="match status" value="1"/>
</dbReference>
<feature type="domain" description="VWFA" evidence="11">
    <location>
        <begin position="777"/>
        <end position="991"/>
    </location>
</feature>
<proteinExistence type="predicted"/>
<keyword evidence="3" id="KW-0808">Transferase</keyword>
<keyword evidence="4" id="KW-0547">Nucleotide-binding</keyword>
<organism evidence="12 13">
    <name type="scientific">Cladorrhinum samala</name>
    <dbReference type="NCBI Taxonomy" id="585594"/>
    <lineage>
        <taxon>Eukaryota</taxon>
        <taxon>Fungi</taxon>
        <taxon>Dikarya</taxon>
        <taxon>Ascomycota</taxon>
        <taxon>Pezizomycotina</taxon>
        <taxon>Sordariomycetes</taxon>
        <taxon>Sordariomycetidae</taxon>
        <taxon>Sordariales</taxon>
        <taxon>Podosporaceae</taxon>
        <taxon>Cladorrhinum</taxon>
    </lineage>
</organism>
<dbReference type="SMART" id="SM00220">
    <property type="entry name" value="S_TKc"/>
    <property type="match status" value="1"/>
</dbReference>
<dbReference type="CDD" id="cd00180">
    <property type="entry name" value="PKc"/>
    <property type="match status" value="1"/>
</dbReference>
<dbReference type="EMBL" id="MU864961">
    <property type="protein sequence ID" value="KAK4463318.1"/>
    <property type="molecule type" value="Genomic_DNA"/>
</dbReference>
<dbReference type="Pfam" id="PF00069">
    <property type="entry name" value="Pkinase"/>
    <property type="match status" value="1"/>
</dbReference>
<feature type="compositionally biased region" description="Low complexity" evidence="9">
    <location>
        <begin position="691"/>
        <end position="705"/>
    </location>
</feature>
<feature type="compositionally biased region" description="Polar residues" evidence="9">
    <location>
        <begin position="512"/>
        <end position="522"/>
    </location>
</feature>
<evidence type="ECO:0000256" key="3">
    <source>
        <dbReference type="ARBA" id="ARBA00022679"/>
    </source>
</evidence>
<dbReference type="GO" id="GO:0004674">
    <property type="term" value="F:protein serine/threonine kinase activity"/>
    <property type="evidence" value="ECO:0007669"/>
    <property type="project" value="UniProtKB-KW"/>
</dbReference>
<reference evidence="12" key="2">
    <citation type="submission" date="2023-06" db="EMBL/GenBank/DDBJ databases">
        <authorList>
            <consortium name="Lawrence Berkeley National Laboratory"/>
            <person name="Mondo S.J."/>
            <person name="Hensen N."/>
            <person name="Bonometti L."/>
            <person name="Westerberg I."/>
            <person name="Brannstrom I.O."/>
            <person name="Guillou S."/>
            <person name="Cros-Aarteil S."/>
            <person name="Calhoun S."/>
            <person name="Haridas S."/>
            <person name="Kuo A."/>
            <person name="Pangilinan J."/>
            <person name="Riley R."/>
            <person name="Labutti K."/>
            <person name="Andreopoulos B."/>
            <person name="Lipzen A."/>
            <person name="Chen C."/>
            <person name="Yanf M."/>
            <person name="Daum C."/>
            <person name="Ng V."/>
            <person name="Clum A."/>
            <person name="Steindorff A."/>
            <person name="Ohm R."/>
            <person name="Martin F."/>
            <person name="Silar P."/>
            <person name="Natvig D."/>
            <person name="Lalanne C."/>
            <person name="Gautier V."/>
            <person name="Ament-Velasquez S.L."/>
            <person name="Kruys A."/>
            <person name="Hutchinson M.I."/>
            <person name="Powell A.J."/>
            <person name="Barry K."/>
            <person name="Miller A.N."/>
            <person name="Grigoriev I.V."/>
            <person name="Debuchy R."/>
            <person name="Gladieux P."/>
            <person name="Thoren M.H."/>
            <person name="Johannesson H."/>
        </authorList>
    </citation>
    <scope>NUCLEOTIDE SEQUENCE</scope>
    <source>
        <strain evidence="12">PSN324</strain>
    </source>
</reference>
<feature type="compositionally biased region" description="Polar residues" evidence="9">
    <location>
        <begin position="1001"/>
        <end position="1011"/>
    </location>
</feature>
<evidence type="ECO:0000256" key="5">
    <source>
        <dbReference type="ARBA" id="ARBA00022777"/>
    </source>
</evidence>
<comment type="catalytic activity">
    <reaction evidence="7">
        <text>L-threonyl-[protein] + ATP = O-phospho-L-threonyl-[protein] + ADP + H(+)</text>
        <dbReference type="Rhea" id="RHEA:46608"/>
        <dbReference type="Rhea" id="RHEA-COMP:11060"/>
        <dbReference type="Rhea" id="RHEA-COMP:11605"/>
        <dbReference type="ChEBI" id="CHEBI:15378"/>
        <dbReference type="ChEBI" id="CHEBI:30013"/>
        <dbReference type="ChEBI" id="CHEBI:30616"/>
        <dbReference type="ChEBI" id="CHEBI:61977"/>
        <dbReference type="ChEBI" id="CHEBI:456216"/>
        <dbReference type="EC" id="2.7.11.1"/>
    </reaction>
</comment>
<feature type="region of interest" description="Disordered" evidence="9">
    <location>
        <begin position="686"/>
        <end position="734"/>
    </location>
</feature>
<dbReference type="InterPro" id="IPR050660">
    <property type="entry name" value="NEK_Ser/Thr_kinase"/>
</dbReference>
<keyword evidence="2" id="KW-0723">Serine/threonine-protein kinase</keyword>
<evidence type="ECO:0000259" key="10">
    <source>
        <dbReference type="PROSITE" id="PS50011"/>
    </source>
</evidence>